<protein>
    <submittedName>
        <fullName evidence="4">MerR family transcriptional regulator</fullName>
    </submittedName>
</protein>
<dbReference type="PANTHER" id="PTHR30204:SF97">
    <property type="entry name" value="MERR FAMILY REGULATORY PROTEIN"/>
    <property type="match status" value="1"/>
</dbReference>
<feature type="coiled-coil region" evidence="2">
    <location>
        <begin position="81"/>
        <end position="108"/>
    </location>
</feature>
<sequence>MDDLIPIGRFSRMSRLSVKALRFYDEQGLLAPAWVDPVSGYRYYRRAQAGRAEAIRVLRTIDMPVGEIRDLLADDDPELTGKRLTAHRERLRARLAEQERMLRFLEGLIDRGGRVMPYEVTVKEVAAVTVASLTLRTSLAAIGADMGRGFGTVVSAIGVAGAEPAGAPFVVYHDVIDEQTAGDIEICVPVPAGTALPDGPVRYREVPGGPIAATVHRGPYQEISPAYHVVTGWIEQQGVKPAGAPREVYLNDPQTVTPDELLTEVQFPIDKAPG</sequence>
<proteinExistence type="predicted"/>
<dbReference type="RefSeq" id="WP_282767204.1">
    <property type="nucleotide sequence ID" value="NZ_JASCTH010000053.1"/>
</dbReference>
<dbReference type="EMBL" id="JASCTH010000053">
    <property type="protein sequence ID" value="MDI6105737.1"/>
    <property type="molecule type" value="Genomic_DNA"/>
</dbReference>
<organism evidence="4 5">
    <name type="scientific">Actinoplanes sandaracinus</name>
    <dbReference type="NCBI Taxonomy" id="3045177"/>
    <lineage>
        <taxon>Bacteria</taxon>
        <taxon>Bacillati</taxon>
        <taxon>Actinomycetota</taxon>
        <taxon>Actinomycetes</taxon>
        <taxon>Micromonosporales</taxon>
        <taxon>Micromonosporaceae</taxon>
        <taxon>Actinoplanes</taxon>
    </lineage>
</organism>
<dbReference type="Gene3D" id="1.10.1660.10">
    <property type="match status" value="1"/>
</dbReference>
<accession>A0ABT6X138</accession>
<dbReference type="SUPFAM" id="SSF46955">
    <property type="entry name" value="Putative DNA-binding domain"/>
    <property type="match status" value="1"/>
</dbReference>
<keyword evidence="5" id="KW-1185">Reference proteome</keyword>
<evidence type="ECO:0000313" key="4">
    <source>
        <dbReference type="EMBL" id="MDI6105737.1"/>
    </source>
</evidence>
<dbReference type="Gene3D" id="3.20.80.10">
    <property type="entry name" value="Regulatory factor, effector binding domain"/>
    <property type="match status" value="1"/>
</dbReference>
<name>A0ABT6X138_9ACTN</name>
<keyword evidence="2" id="KW-0175">Coiled coil</keyword>
<evidence type="ECO:0000259" key="3">
    <source>
        <dbReference type="PROSITE" id="PS50937"/>
    </source>
</evidence>
<dbReference type="Pfam" id="PF06445">
    <property type="entry name" value="GyrI-like"/>
    <property type="match status" value="1"/>
</dbReference>
<dbReference type="InterPro" id="IPR047057">
    <property type="entry name" value="MerR_fam"/>
</dbReference>
<dbReference type="CDD" id="cd01107">
    <property type="entry name" value="HTH_BmrR"/>
    <property type="match status" value="1"/>
</dbReference>
<evidence type="ECO:0000313" key="5">
    <source>
        <dbReference type="Proteomes" id="UP001241758"/>
    </source>
</evidence>
<dbReference type="Proteomes" id="UP001241758">
    <property type="component" value="Unassembled WGS sequence"/>
</dbReference>
<dbReference type="PROSITE" id="PS00552">
    <property type="entry name" value="HTH_MERR_1"/>
    <property type="match status" value="1"/>
</dbReference>
<dbReference type="InterPro" id="IPR011256">
    <property type="entry name" value="Reg_factor_effector_dom_sf"/>
</dbReference>
<keyword evidence="1" id="KW-0238">DNA-binding</keyword>
<evidence type="ECO:0000256" key="2">
    <source>
        <dbReference type="SAM" id="Coils"/>
    </source>
</evidence>
<comment type="caution">
    <text evidence="4">The sequence shown here is derived from an EMBL/GenBank/DDBJ whole genome shotgun (WGS) entry which is preliminary data.</text>
</comment>
<evidence type="ECO:0000256" key="1">
    <source>
        <dbReference type="ARBA" id="ARBA00023125"/>
    </source>
</evidence>
<reference evidence="4 5" key="1">
    <citation type="submission" date="2023-05" db="EMBL/GenBank/DDBJ databases">
        <title>Actinoplanes sp. NEAU-A12 genome sequencing.</title>
        <authorList>
            <person name="Wang Z.-S."/>
        </authorList>
    </citation>
    <scope>NUCLEOTIDE SEQUENCE [LARGE SCALE GENOMIC DNA]</scope>
    <source>
        <strain evidence="4 5">NEAU-A12</strain>
    </source>
</reference>
<dbReference type="PROSITE" id="PS50937">
    <property type="entry name" value="HTH_MERR_2"/>
    <property type="match status" value="1"/>
</dbReference>
<dbReference type="InterPro" id="IPR029442">
    <property type="entry name" value="GyrI-like"/>
</dbReference>
<dbReference type="Pfam" id="PF13411">
    <property type="entry name" value="MerR_1"/>
    <property type="match status" value="1"/>
</dbReference>
<gene>
    <name evidence="4" type="ORF">QLQ12_44885</name>
</gene>
<dbReference type="PANTHER" id="PTHR30204">
    <property type="entry name" value="REDOX-CYCLING DRUG-SENSING TRANSCRIPTIONAL ACTIVATOR SOXR"/>
    <property type="match status" value="1"/>
</dbReference>
<dbReference type="SMART" id="SM00871">
    <property type="entry name" value="AraC_E_bind"/>
    <property type="match status" value="1"/>
</dbReference>
<dbReference type="SUPFAM" id="SSF55136">
    <property type="entry name" value="Probable bacterial effector-binding domain"/>
    <property type="match status" value="1"/>
</dbReference>
<dbReference type="InterPro" id="IPR009061">
    <property type="entry name" value="DNA-bd_dom_put_sf"/>
</dbReference>
<dbReference type="InterPro" id="IPR000551">
    <property type="entry name" value="MerR-type_HTH_dom"/>
</dbReference>
<dbReference type="InterPro" id="IPR010499">
    <property type="entry name" value="AraC_E-bd"/>
</dbReference>
<dbReference type="SMART" id="SM00422">
    <property type="entry name" value="HTH_MERR"/>
    <property type="match status" value="1"/>
</dbReference>
<feature type="domain" description="HTH merR-type" evidence="3">
    <location>
        <begin position="4"/>
        <end position="74"/>
    </location>
</feature>